<keyword evidence="4 8" id="KW-0413">Isomerase</keyword>
<dbReference type="EC" id="5.4.2.11" evidence="8"/>
<dbReference type="GO" id="GO:0004619">
    <property type="term" value="F:phosphoglycerate mutase activity"/>
    <property type="evidence" value="ECO:0007669"/>
    <property type="project" value="UniProtKB-EC"/>
</dbReference>
<dbReference type="EC" id="5.4.2.4" evidence="8"/>
<organism evidence="9 10">
    <name type="scientific">Drosophila virilis</name>
    <name type="common">Fruit fly</name>
    <dbReference type="NCBI Taxonomy" id="7244"/>
    <lineage>
        <taxon>Eukaryota</taxon>
        <taxon>Metazoa</taxon>
        <taxon>Ecdysozoa</taxon>
        <taxon>Arthropoda</taxon>
        <taxon>Hexapoda</taxon>
        <taxon>Insecta</taxon>
        <taxon>Pterygota</taxon>
        <taxon>Neoptera</taxon>
        <taxon>Endopterygota</taxon>
        <taxon>Diptera</taxon>
        <taxon>Brachycera</taxon>
        <taxon>Muscomorpha</taxon>
        <taxon>Ephydroidea</taxon>
        <taxon>Drosophilidae</taxon>
        <taxon>Drosophila</taxon>
    </lineage>
</organism>
<dbReference type="InterPro" id="IPR001345">
    <property type="entry name" value="PG/BPGM_mutase_AS"/>
</dbReference>
<dbReference type="SUPFAM" id="SSF53254">
    <property type="entry name" value="Phosphoglycerate mutase-like"/>
    <property type="match status" value="1"/>
</dbReference>
<dbReference type="CDD" id="cd07067">
    <property type="entry name" value="HP_PGM_like"/>
    <property type="match status" value="1"/>
</dbReference>
<evidence type="ECO:0000313" key="9">
    <source>
        <dbReference type="EMBL" id="KRF83554.1"/>
    </source>
</evidence>
<evidence type="ECO:0000256" key="7">
    <source>
        <dbReference type="PIRSR" id="PIRSR613078-3"/>
    </source>
</evidence>
<dbReference type="STRING" id="7244.A0A0Q9WH89"/>
<dbReference type="InterPro" id="IPR013078">
    <property type="entry name" value="His_Pase_superF_clade-1"/>
</dbReference>
<reference evidence="9 10" key="1">
    <citation type="journal article" date="2007" name="Nature">
        <title>Evolution of genes and genomes on the Drosophila phylogeny.</title>
        <authorList>
            <consortium name="Drosophila 12 Genomes Consortium"/>
            <person name="Clark A.G."/>
            <person name="Eisen M.B."/>
            <person name="Smith D.R."/>
            <person name="Bergman C.M."/>
            <person name="Oliver B."/>
            <person name="Markow T.A."/>
            <person name="Kaufman T.C."/>
            <person name="Kellis M."/>
            <person name="Gelbart W."/>
            <person name="Iyer V.N."/>
            <person name="Pollard D.A."/>
            <person name="Sackton T.B."/>
            <person name="Larracuente A.M."/>
            <person name="Singh N.D."/>
            <person name="Abad J.P."/>
            <person name="Abt D.N."/>
            <person name="Adryan B."/>
            <person name="Aguade M."/>
            <person name="Akashi H."/>
            <person name="Anderson W.W."/>
            <person name="Aquadro C.F."/>
            <person name="Ardell D.H."/>
            <person name="Arguello R."/>
            <person name="Artieri C.G."/>
            <person name="Barbash D.A."/>
            <person name="Barker D."/>
            <person name="Barsanti P."/>
            <person name="Batterham P."/>
            <person name="Batzoglou S."/>
            <person name="Begun D."/>
            <person name="Bhutkar A."/>
            <person name="Blanco E."/>
            <person name="Bosak S.A."/>
            <person name="Bradley R.K."/>
            <person name="Brand A.D."/>
            <person name="Brent M.R."/>
            <person name="Brooks A.N."/>
            <person name="Brown R.H."/>
            <person name="Butlin R.K."/>
            <person name="Caggese C."/>
            <person name="Calvi B.R."/>
            <person name="Bernardo de Carvalho A."/>
            <person name="Caspi A."/>
            <person name="Castrezana S."/>
            <person name="Celniker S.E."/>
            <person name="Chang J.L."/>
            <person name="Chapple C."/>
            <person name="Chatterji S."/>
            <person name="Chinwalla A."/>
            <person name="Civetta A."/>
            <person name="Clifton S.W."/>
            <person name="Comeron J.M."/>
            <person name="Costello J.C."/>
            <person name="Coyne J.A."/>
            <person name="Daub J."/>
            <person name="David R.G."/>
            <person name="Delcher A.L."/>
            <person name="Delehaunty K."/>
            <person name="Do C.B."/>
            <person name="Ebling H."/>
            <person name="Edwards K."/>
            <person name="Eickbush T."/>
            <person name="Evans J.D."/>
            <person name="Filipski A."/>
            <person name="Findeiss S."/>
            <person name="Freyhult E."/>
            <person name="Fulton L."/>
            <person name="Fulton R."/>
            <person name="Garcia A.C."/>
            <person name="Gardiner A."/>
            <person name="Garfield D.A."/>
            <person name="Garvin B.E."/>
            <person name="Gibson G."/>
            <person name="Gilbert D."/>
            <person name="Gnerre S."/>
            <person name="Godfrey J."/>
            <person name="Good R."/>
            <person name="Gotea V."/>
            <person name="Gravely B."/>
            <person name="Greenberg A.J."/>
            <person name="Griffiths-Jones S."/>
            <person name="Gross S."/>
            <person name="Guigo R."/>
            <person name="Gustafson E.A."/>
            <person name="Haerty W."/>
            <person name="Hahn M.W."/>
            <person name="Halligan D.L."/>
            <person name="Halpern A.L."/>
            <person name="Halter G.M."/>
            <person name="Han M.V."/>
            <person name="Heger A."/>
            <person name="Hillier L."/>
            <person name="Hinrichs A.S."/>
            <person name="Holmes I."/>
            <person name="Hoskins R.A."/>
            <person name="Hubisz M.J."/>
            <person name="Hultmark D."/>
            <person name="Huntley M.A."/>
            <person name="Jaffe D.B."/>
            <person name="Jagadeeshan S."/>
            <person name="Jeck W.R."/>
            <person name="Johnson J."/>
            <person name="Jones C.D."/>
            <person name="Jordan W.C."/>
            <person name="Karpen G.H."/>
            <person name="Kataoka E."/>
            <person name="Keightley P.D."/>
            <person name="Kheradpour P."/>
            <person name="Kirkness E.F."/>
            <person name="Koerich L.B."/>
            <person name="Kristiansen K."/>
            <person name="Kudrna D."/>
            <person name="Kulathinal R.J."/>
            <person name="Kumar S."/>
            <person name="Kwok R."/>
            <person name="Lander E."/>
            <person name="Langley C.H."/>
            <person name="Lapoint R."/>
            <person name="Lazzaro B.P."/>
            <person name="Lee S.J."/>
            <person name="Levesque L."/>
            <person name="Li R."/>
            <person name="Lin C.F."/>
            <person name="Lin M.F."/>
            <person name="Lindblad-Toh K."/>
            <person name="Llopart A."/>
            <person name="Long M."/>
            <person name="Low L."/>
            <person name="Lozovsky E."/>
            <person name="Lu J."/>
            <person name="Luo M."/>
            <person name="Machado C.A."/>
            <person name="Makalowski W."/>
            <person name="Marzo M."/>
            <person name="Matsuda M."/>
            <person name="Matzkin L."/>
            <person name="McAllister B."/>
            <person name="McBride C.S."/>
            <person name="McKernan B."/>
            <person name="McKernan K."/>
            <person name="Mendez-Lago M."/>
            <person name="Minx P."/>
            <person name="Mollenhauer M.U."/>
            <person name="Montooth K."/>
            <person name="Mount S.M."/>
            <person name="Mu X."/>
            <person name="Myers E."/>
            <person name="Negre B."/>
            <person name="Newfeld S."/>
            <person name="Nielsen R."/>
            <person name="Noor M.A."/>
            <person name="O'Grady P."/>
            <person name="Pachter L."/>
            <person name="Papaceit M."/>
            <person name="Parisi M.J."/>
            <person name="Parisi M."/>
            <person name="Parts L."/>
            <person name="Pedersen J.S."/>
            <person name="Pesole G."/>
            <person name="Phillippy A.M."/>
            <person name="Ponting C.P."/>
            <person name="Pop M."/>
            <person name="Porcelli D."/>
            <person name="Powell J.R."/>
            <person name="Prohaska S."/>
            <person name="Pruitt K."/>
            <person name="Puig M."/>
            <person name="Quesneville H."/>
            <person name="Ram K.R."/>
            <person name="Rand D."/>
            <person name="Rasmussen M.D."/>
            <person name="Reed L.K."/>
            <person name="Reenan R."/>
            <person name="Reily A."/>
            <person name="Remington K.A."/>
            <person name="Rieger T.T."/>
            <person name="Ritchie M.G."/>
            <person name="Robin C."/>
            <person name="Rogers Y.H."/>
            <person name="Rohde C."/>
            <person name="Rozas J."/>
            <person name="Rubenfield M.J."/>
            <person name="Ruiz A."/>
            <person name="Russo S."/>
            <person name="Salzberg S.L."/>
            <person name="Sanchez-Gracia A."/>
            <person name="Saranga D.J."/>
            <person name="Sato H."/>
            <person name="Schaeffer S.W."/>
            <person name="Schatz M.C."/>
            <person name="Schlenke T."/>
            <person name="Schwartz R."/>
            <person name="Segarra C."/>
            <person name="Singh R.S."/>
            <person name="Sirot L."/>
            <person name="Sirota M."/>
            <person name="Sisneros N.B."/>
            <person name="Smith C.D."/>
            <person name="Smith T.F."/>
            <person name="Spieth J."/>
            <person name="Stage D.E."/>
            <person name="Stark A."/>
            <person name="Stephan W."/>
            <person name="Strausberg R.L."/>
            <person name="Strempel S."/>
            <person name="Sturgill D."/>
            <person name="Sutton G."/>
            <person name="Sutton G.G."/>
            <person name="Tao W."/>
            <person name="Teichmann S."/>
            <person name="Tobari Y.N."/>
            <person name="Tomimura Y."/>
            <person name="Tsolas J.M."/>
            <person name="Valente V.L."/>
            <person name="Venter E."/>
            <person name="Venter J.C."/>
            <person name="Vicario S."/>
            <person name="Vieira F.G."/>
            <person name="Vilella A.J."/>
            <person name="Villasante A."/>
            <person name="Walenz B."/>
            <person name="Wang J."/>
            <person name="Wasserman M."/>
            <person name="Watts T."/>
            <person name="Wilson D."/>
            <person name="Wilson R.K."/>
            <person name="Wing R.A."/>
            <person name="Wolfner M.F."/>
            <person name="Wong A."/>
            <person name="Wong G.K."/>
            <person name="Wu C.I."/>
            <person name="Wu G."/>
            <person name="Yamamoto D."/>
            <person name="Yang H.P."/>
            <person name="Yang S.P."/>
            <person name="Yorke J.A."/>
            <person name="Yoshida K."/>
            <person name="Zdobnov E."/>
            <person name="Zhang P."/>
            <person name="Zhang Y."/>
            <person name="Zimin A.V."/>
            <person name="Baldwin J."/>
            <person name="Abdouelleil A."/>
            <person name="Abdulkadir J."/>
            <person name="Abebe A."/>
            <person name="Abera B."/>
            <person name="Abreu J."/>
            <person name="Acer S.C."/>
            <person name="Aftuck L."/>
            <person name="Alexander A."/>
            <person name="An P."/>
            <person name="Anderson E."/>
            <person name="Anderson S."/>
            <person name="Arachi H."/>
            <person name="Azer M."/>
            <person name="Bachantsang P."/>
            <person name="Barry A."/>
            <person name="Bayul T."/>
            <person name="Berlin A."/>
            <person name="Bessette D."/>
            <person name="Bloom T."/>
            <person name="Blye J."/>
            <person name="Boguslavskiy L."/>
            <person name="Bonnet C."/>
            <person name="Boukhgalter B."/>
            <person name="Bourzgui I."/>
            <person name="Brown A."/>
            <person name="Cahill P."/>
            <person name="Channer S."/>
            <person name="Cheshatsang Y."/>
            <person name="Chuda L."/>
            <person name="Citroen M."/>
            <person name="Collymore A."/>
            <person name="Cooke P."/>
            <person name="Costello M."/>
            <person name="D'Aco K."/>
            <person name="Daza R."/>
            <person name="De Haan G."/>
            <person name="DeGray S."/>
            <person name="DeMaso C."/>
            <person name="Dhargay N."/>
            <person name="Dooley K."/>
            <person name="Dooley E."/>
            <person name="Doricent M."/>
            <person name="Dorje P."/>
            <person name="Dorjee K."/>
            <person name="Dupes A."/>
            <person name="Elong R."/>
            <person name="Falk J."/>
            <person name="Farina A."/>
            <person name="Faro S."/>
            <person name="Ferguson D."/>
            <person name="Fisher S."/>
            <person name="Foley C.D."/>
            <person name="Franke A."/>
            <person name="Friedrich D."/>
            <person name="Gadbois L."/>
            <person name="Gearin G."/>
            <person name="Gearin C.R."/>
            <person name="Giannoukos G."/>
            <person name="Goode T."/>
            <person name="Graham J."/>
            <person name="Grandbois E."/>
            <person name="Grewal S."/>
            <person name="Gyaltsen K."/>
            <person name="Hafez N."/>
            <person name="Hagos B."/>
            <person name="Hall J."/>
            <person name="Henson C."/>
            <person name="Hollinger A."/>
            <person name="Honan T."/>
            <person name="Huard M.D."/>
            <person name="Hughes L."/>
            <person name="Hurhula B."/>
            <person name="Husby M.E."/>
            <person name="Kamat A."/>
            <person name="Kanga B."/>
            <person name="Kashin S."/>
            <person name="Khazanovich D."/>
            <person name="Kisner P."/>
            <person name="Lance K."/>
            <person name="Lara M."/>
            <person name="Lee W."/>
            <person name="Lennon N."/>
            <person name="Letendre F."/>
            <person name="LeVine R."/>
            <person name="Lipovsky A."/>
            <person name="Liu X."/>
            <person name="Liu J."/>
            <person name="Liu S."/>
            <person name="Lokyitsang T."/>
            <person name="Lokyitsang Y."/>
            <person name="Lubonja R."/>
            <person name="Lui A."/>
            <person name="MacDonald P."/>
            <person name="Magnisalis V."/>
            <person name="Maru K."/>
            <person name="Matthews C."/>
            <person name="McCusker W."/>
            <person name="McDonough S."/>
            <person name="Mehta T."/>
            <person name="Meldrim J."/>
            <person name="Meneus L."/>
            <person name="Mihai O."/>
            <person name="Mihalev A."/>
            <person name="Mihova T."/>
            <person name="Mittelman R."/>
            <person name="Mlenga V."/>
            <person name="Montmayeur A."/>
            <person name="Mulrain L."/>
            <person name="Navidi A."/>
            <person name="Naylor J."/>
            <person name="Negash T."/>
            <person name="Nguyen T."/>
            <person name="Nguyen N."/>
            <person name="Nicol R."/>
            <person name="Norbu C."/>
            <person name="Norbu N."/>
            <person name="Novod N."/>
            <person name="O'Neill B."/>
            <person name="Osman S."/>
            <person name="Markiewicz E."/>
            <person name="Oyono O.L."/>
            <person name="Patti C."/>
            <person name="Phunkhang P."/>
            <person name="Pierre F."/>
            <person name="Priest M."/>
            <person name="Raghuraman S."/>
            <person name="Rege F."/>
            <person name="Reyes R."/>
            <person name="Rise C."/>
            <person name="Rogov P."/>
            <person name="Ross K."/>
            <person name="Ryan E."/>
            <person name="Settipalli S."/>
            <person name="Shea T."/>
            <person name="Sherpa N."/>
            <person name="Shi L."/>
            <person name="Shih D."/>
            <person name="Sparrow T."/>
            <person name="Spaulding J."/>
            <person name="Stalker J."/>
            <person name="Stange-Thomann N."/>
            <person name="Stavropoulos S."/>
            <person name="Stone C."/>
            <person name="Strader C."/>
            <person name="Tesfaye S."/>
            <person name="Thomson T."/>
            <person name="Thoulutsang Y."/>
            <person name="Thoulutsang D."/>
            <person name="Topham K."/>
            <person name="Topping I."/>
            <person name="Tsamla T."/>
            <person name="Vassiliev H."/>
            <person name="Vo A."/>
            <person name="Wangchuk T."/>
            <person name="Wangdi T."/>
            <person name="Weiand M."/>
            <person name="Wilkinson J."/>
            <person name="Wilson A."/>
            <person name="Yadav S."/>
            <person name="Young G."/>
            <person name="Yu Q."/>
            <person name="Zembek L."/>
            <person name="Zhong D."/>
            <person name="Zimmer A."/>
            <person name="Zwirko Z."/>
            <person name="Jaffe D.B."/>
            <person name="Alvarez P."/>
            <person name="Brockman W."/>
            <person name="Butler J."/>
            <person name="Chin C."/>
            <person name="Gnerre S."/>
            <person name="Grabherr M."/>
            <person name="Kleber M."/>
            <person name="Mauceli E."/>
            <person name="MacCallum I."/>
        </authorList>
    </citation>
    <scope>NUCLEOTIDE SEQUENCE [LARGE SCALE GENOMIC DNA]</scope>
    <source>
        <strain evidence="10">Tucson 15010-1051.87</strain>
    </source>
</reference>
<dbReference type="PANTHER" id="PTHR11931">
    <property type="entry name" value="PHOSPHOGLYCERATE MUTASE"/>
    <property type="match status" value="1"/>
</dbReference>
<gene>
    <name evidence="9" type="primary">Dvir\GJ24414</name>
    <name evidence="9" type="ORF">Dvir_GJ24414</name>
</gene>
<dbReference type="GO" id="GO:0004082">
    <property type="term" value="F:bisphosphoglycerate mutase activity"/>
    <property type="evidence" value="ECO:0007669"/>
    <property type="project" value="UniProtKB-EC"/>
</dbReference>
<evidence type="ECO:0000256" key="6">
    <source>
        <dbReference type="PIRSR" id="PIRSR613078-2"/>
    </source>
</evidence>
<dbReference type="GO" id="GO:0016791">
    <property type="term" value="F:phosphatase activity"/>
    <property type="evidence" value="ECO:0007669"/>
    <property type="project" value="UniProtKB-ARBA"/>
</dbReference>
<evidence type="ECO:0000256" key="1">
    <source>
        <dbReference type="ARBA" id="ARBA00000505"/>
    </source>
</evidence>
<feature type="binding site" evidence="6">
    <location>
        <begin position="134"/>
        <end position="135"/>
    </location>
    <ligand>
        <name>substrate</name>
    </ligand>
</feature>
<dbReference type="Proteomes" id="UP000008792">
    <property type="component" value="Unassembled WGS sequence"/>
</dbReference>
<dbReference type="EMBL" id="CH940650">
    <property type="protein sequence ID" value="KRF83554.1"/>
    <property type="molecule type" value="Genomic_DNA"/>
</dbReference>
<feature type="binding site" evidence="6">
    <location>
        <position position="118"/>
    </location>
    <ligand>
        <name>substrate</name>
    </ligand>
</feature>
<dbReference type="PROSITE" id="PS00175">
    <property type="entry name" value="PG_MUTASE"/>
    <property type="match status" value="1"/>
</dbReference>
<dbReference type="SMR" id="A0A0Q9WH89"/>
<dbReference type="HAMAP" id="MF_01039">
    <property type="entry name" value="PGAM_GpmA"/>
    <property type="match status" value="1"/>
</dbReference>
<dbReference type="PIRSF" id="PIRSF000709">
    <property type="entry name" value="6PFK_2-Ptase"/>
    <property type="match status" value="1"/>
</dbReference>
<evidence type="ECO:0000313" key="10">
    <source>
        <dbReference type="Proteomes" id="UP000008792"/>
    </source>
</evidence>
<feature type="active site" description="Proton donor/acceptor" evidence="5">
    <location>
        <position position="107"/>
    </location>
</feature>
<comment type="similarity">
    <text evidence="2 8">Belongs to the phosphoglycerate mutase family. BPG-dependent PGAM subfamily.</text>
</comment>
<dbReference type="InterPro" id="IPR029033">
    <property type="entry name" value="His_PPase_superfam"/>
</dbReference>
<dbReference type="FunCoup" id="A0A0Q9WH89">
    <property type="interactions" value="165"/>
</dbReference>
<keyword evidence="10" id="KW-1185">Reference proteome</keyword>
<dbReference type="NCBIfam" id="TIGR01258">
    <property type="entry name" value="pgm_1"/>
    <property type="match status" value="1"/>
</dbReference>
<evidence type="ECO:0000256" key="4">
    <source>
        <dbReference type="ARBA" id="ARBA00023235"/>
    </source>
</evidence>
<dbReference type="OrthoDB" id="354304at2759"/>
<feature type="site" description="Transition state stabilizer" evidence="7">
    <location>
        <position position="203"/>
    </location>
</feature>
<comment type="catalytic activity">
    <reaction evidence="1 8">
        <text>(2R)-3-phospho-glyceroyl phosphate = (2R)-2,3-bisphosphoglycerate + H(+)</text>
        <dbReference type="Rhea" id="RHEA:17765"/>
        <dbReference type="ChEBI" id="CHEBI:15378"/>
        <dbReference type="ChEBI" id="CHEBI:57604"/>
        <dbReference type="ChEBI" id="CHEBI:58248"/>
        <dbReference type="EC" id="5.4.2.4"/>
    </reaction>
</comment>
<sequence length="269" mass="30662">MRELRELRQQRQASNLMAKTNRLVLLRHGESEFNLKNLFCGWHDAPLSAGGVEQARSIAAANLKSAGMEFDKVYCSKLSRSKRTADLILSELECSFLPIVSDWRLNERHYGNLTGVNKRELANKYGEKQVQHWRRNYDGLPPPIETSNLYFYEICNSSDFQNVPIDEFPLTESMRMCVDRVSPVWEEIKKDVLKGTRVLAVVHGTVARALIKHVEGLSEEQIEKVNIPNSVPIVYEFNMATGQLIGESKYLGDVKYIEEMKQKVAAIGD</sequence>
<protein>
    <recommendedName>
        <fullName evidence="8">Phosphoglycerate mutase</fullName>
        <ecNumber evidence="8">5.4.2.11</ecNumber>
        <ecNumber evidence="8">5.4.2.4</ecNumber>
    </recommendedName>
</protein>
<comment type="catalytic activity">
    <reaction evidence="8">
        <text>(2R)-2-phosphoglycerate = (2R)-3-phosphoglycerate</text>
        <dbReference type="Rhea" id="RHEA:15901"/>
        <dbReference type="ChEBI" id="CHEBI:58272"/>
        <dbReference type="ChEBI" id="CHEBI:58289"/>
        <dbReference type="EC" id="5.4.2.11"/>
    </reaction>
</comment>
<evidence type="ECO:0000256" key="8">
    <source>
        <dbReference type="RuleBase" id="RU004511"/>
    </source>
</evidence>
<feature type="binding site" evidence="6">
    <location>
        <position position="80"/>
    </location>
    <ligand>
        <name>substrate</name>
    </ligand>
</feature>
<dbReference type="InterPro" id="IPR005952">
    <property type="entry name" value="Phosphogly_mut1"/>
</dbReference>
<feature type="binding site" evidence="6">
    <location>
        <begin position="107"/>
        <end position="110"/>
    </location>
    <ligand>
        <name>substrate</name>
    </ligand>
</feature>
<dbReference type="Gene3D" id="3.40.50.1240">
    <property type="entry name" value="Phosphoglycerate mutase-like"/>
    <property type="match status" value="1"/>
</dbReference>
<proteinExistence type="inferred from homology"/>
<evidence type="ECO:0000256" key="2">
    <source>
        <dbReference type="ARBA" id="ARBA00006717"/>
    </source>
</evidence>
<feature type="binding site" evidence="6">
    <location>
        <begin position="27"/>
        <end position="34"/>
    </location>
    <ligand>
        <name>substrate</name>
    </ligand>
</feature>
<dbReference type="SMART" id="SM00855">
    <property type="entry name" value="PGAM"/>
    <property type="match status" value="1"/>
</dbReference>
<evidence type="ECO:0000256" key="3">
    <source>
        <dbReference type="ARBA" id="ARBA00023152"/>
    </source>
</evidence>
<feature type="active site" description="Tele-phosphohistidine intermediate" evidence="5">
    <location>
        <position position="28"/>
    </location>
</feature>
<dbReference type="InParanoid" id="A0A0Q9WH89"/>
<dbReference type="AlphaFoldDB" id="A0A0Q9WH89"/>
<dbReference type="Pfam" id="PF00300">
    <property type="entry name" value="His_Phos_1"/>
    <property type="match status" value="2"/>
</dbReference>
<dbReference type="GO" id="GO:0006096">
    <property type="term" value="P:glycolytic process"/>
    <property type="evidence" value="ECO:0007669"/>
    <property type="project" value="UniProtKB-KW"/>
</dbReference>
<keyword evidence="3 8" id="KW-0324">Glycolysis</keyword>
<evidence type="ECO:0000256" key="5">
    <source>
        <dbReference type="PIRSR" id="PIRSR613078-1"/>
    </source>
</evidence>
<name>A0A0Q9WH89_DROVI</name>
<accession>A0A0Q9WH89</accession>